<reference evidence="2" key="1">
    <citation type="submission" date="2020-07" db="EMBL/GenBank/DDBJ databases">
        <title>Clarias magur genome sequencing, assembly and annotation.</title>
        <authorList>
            <person name="Kushwaha B."/>
            <person name="Kumar R."/>
            <person name="Das P."/>
            <person name="Joshi C.G."/>
            <person name="Kumar D."/>
            <person name="Nagpure N.S."/>
            <person name="Pandey M."/>
            <person name="Agarwal S."/>
            <person name="Srivastava S."/>
            <person name="Singh M."/>
            <person name="Sahoo L."/>
            <person name="Jayasankar P."/>
            <person name="Meher P.K."/>
            <person name="Koringa P.G."/>
            <person name="Iquebal M.A."/>
            <person name="Das S.P."/>
            <person name="Bit A."/>
            <person name="Patnaik S."/>
            <person name="Patel N."/>
            <person name="Shah T.M."/>
            <person name="Hinsu A."/>
            <person name="Jena J.K."/>
        </authorList>
    </citation>
    <scope>NUCLEOTIDE SEQUENCE</scope>
    <source>
        <strain evidence="2">CIFAMagur01</strain>
        <tissue evidence="2">Testis</tissue>
    </source>
</reference>
<feature type="region of interest" description="Disordered" evidence="1">
    <location>
        <begin position="47"/>
        <end position="71"/>
    </location>
</feature>
<accession>A0A8J4TVW4</accession>
<sequence>MSISWLMDATHEEKREREREREREKNDELRCYEPPYGVDGLLAGWHRGPGLPRRPGMGSRSLGTEQGEAWGTGTDLDVERQLWAQWEVAGDGWQAGDGNMEG</sequence>
<dbReference type="AlphaFoldDB" id="A0A8J4TVW4"/>
<evidence type="ECO:0000256" key="1">
    <source>
        <dbReference type="SAM" id="MobiDB-lite"/>
    </source>
</evidence>
<feature type="region of interest" description="Disordered" evidence="1">
    <location>
        <begin position="1"/>
        <end position="28"/>
    </location>
</feature>
<proteinExistence type="predicted"/>
<feature type="compositionally biased region" description="Basic and acidic residues" evidence="1">
    <location>
        <begin position="9"/>
        <end position="28"/>
    </location>
</feature>
<name>A0A8J4TVW4_CLAMG</name>
<evidence type="ECO:0000313" key="2">
    <source>
        <dbReference type="EMBL" id="KAF5895223.1"/>
    </source>
</evidence>
<keyword evidence="3" id="KW-1185">Reference proteome</keyword>
<gene>
    <name evidence="2" type="primary">Taf3</name>
    <name evidence="2" type="ORF">DAT39_015067</name>
</gene>
<organism evidence="2 3">
    <name type="scientific">Clarias magur</name>
    <name type="common">Asian catfish</name>
    <name type="synonym">Macropteronotus magur</name>
    <dbReference type="NCBI Taxonomy" id="1594786"/>
    <lineage>
        <taxon>Eukaryota</taxon>
        <taxon>Metazoa</taxon>
        <taxon>Chordata</taxon>
        <taxon>Craniata</taxon>
        <taxon>Vertebrata</taxon>
        <taxon>Euteleostomi</taxon>
        <taxon>Actinopterygii</taxon>
        <taxon>Neopterygii</taxon>
        <taxon>Teleostei</taxon>
        <taxon>Ostariophysi</taxon>
        <taxon>Siluriformes</taxon>
        <taxon>Clariidae</taxon>
        <taxon>Clarias</taxon>
    </lineage>
</organism>
<evidence type="ECO:0000313" key="3">
    <source>
        <dbReference type="Proteomes" id="UP000727407"/>
    </source>
</evidence>
<comment type="caution">
    <text evidence="2">The sequence shown here is derived from an EMBL/GenBank/DDBJ whole genome shotgun (WGS) entry which is preliminary data.</text>
</comment>
<dbReference type="Proteomes" id="UP000727407">
    <property type="component" value="Unassembled WGS sequence"/>
</dbReference>
<feature type="non-terminal residue" evidence="2">
    <location>
        <position position="102"/>
    </location>
</feature>
<protein>
    <submittedName>
        <fullName evidence="2">Transcription initiation factor TFIID subunit 3</fullName>
    </submittedName>
</protein>
<dbReference type="EMBL" id="QNUK01000333">
    <property type="protein sequence ID" value="KAF5895223.1"/>
    <property type="molecule type" value="Genomic_DNA"/>
</dbReference>